<accession>A0A9D7QM50</accession>
<evidence type="ECO:0000256" key="13">
    <source>
        <dbReference type="ARBA" id="ARBA00023136"/>
    </source>
</evidence>
<evidence type="ECO:0000256" key="2">
    <source>
        <dbReference type="ARBA" id="ARBA00004651"/>
    </source>
</evidence>
<dbReference type="PROSITE" id="PS50110">
    <property type="entry name" value="RESPONSE_REGULATORY"/>
    <property type="match status" value="2"/>
</dbReference>
<feature type="domain" description="Histidine kinase" evidence="21">
    <location>
        <begin position="214"/>
        <end position="435"/>
    </location>
</feature>
<dbReference type="Gene3D" id="1.10.287.130">
    <property type="match status" value="1"/>
</dbReference>
<dbReference type="AlphaFoldDB" id="A0A9D7QM50"/>
<feature type="modified residue" description="Phosphohistidine" evidence="18">
    <location>
        <position position="801"/>
    </location>
</feature>
<dbReference type="InterPro" id="IPR003661">
    <property type="entry name" value="HisK_dim/P_dom"/>
</dbReference>
<dbReference type="PANTHER" id="PTHR45339">
    <property type="entry name" value="HYBRID SIGNAL TRANSDUCTION HISTIDINE KINASE J"/>
    <property type="match status" value="1"/>
</dbReference>
<dbReference type="EC" id="2.7.13.3" evidence="3"/>
<dbReference type="SMART" id="SM00388">
    <property type="entry name" value="HisKA"/>
    <property type="match status" value="1"/>
</dbReference>
<dbReference type="FunFam" id="3.30.565.10:FF:000010">
    <property type="entry name" value="Sensor histidine kinase RcsC"/>
    <property type="match status" value="1"/>
</dbReference>
<dbReference type="Gene3D" id="3.40.50.2300">
    <property type="match status" value="2"/>
</dbReference>
<evidence type="ECO:0000256" key="11">
    <source>
        <dbReference type="ARBA" id="ARBA00022989"/>
    </source>
</evidence>
<dbReference type="SUPFAM" id="SSF55874">
    <property type="entry name" value="ATPase domain of HSP90 chaperone/DNA topoisomerase II/histidine kinase"/>
    <property type="match status" value="1"/>
</dbReference>
<dbReference type="InterPro" id="IPR011006">
    <property type="entry name" value="CheY-like_superfamily"/>
</dbReference>
<feature type="modified residue" description="4-aspartylphosphate" evidence="19">
    <location>
        <position position="649"/>
    </location>
</feature>
<evidence type="ECO:0000313" key="24">
    <source>
        <dbReference type="EMBL" id="MBK8892052.1"/>
    </source>
</evidence>
<keyword evidence="7 20" id="KW-0812">Transmembrane</keyword>
<evidence type="ECO:0000256" key="12">
    <source>
        <dbReference type="ARBA" id="ARBA00023012"/>
    </source>
</evidence>
<evidence type="ECO:0000256" key="17">
    <source>
        <dbReference type="ARBA" id="ARBA00070152"/>
    </source>
</evidence>
<name>A0A9D7QM50_9RHOO</name>
<keyword evidence="8" id="KW-0547">Nucleotide-binding</keyword>
<evidence type="ECO:0000256" key="9">
    <source>
        <dbReference type="ARBA" id="ARBA00022777"/>
    </source>
</evidence>
<gene>
    <name evidence="24" type="ORF">IPN75_17540</name>
</gene>
<evidence type="ECO:0000256" key="3">
    <source>
        <dbReference type="ARBA" id="ARBA00012438"/>
    </source>
</evidence>
<dbReference type="PROSITE" id="PS50894">
    <property type="entry name" value="HPT"/>
    <property type="match status" value="1"/>
</dbReference>
<evidence type="ECO:0000256" key="6">
    <source>
        <dbReference type="ARBA" id="ARBA00022679"/>
    </source>
</evidence>
<dbReference type="InterPro" id="IPR036097">
    <property type="entry name" value="HisK_dim/P_sf"/>
</dbReference>
<dbReference type="EMBL" id="JADKBR010000021">
    <property type="protein sequence ID" value="MBK8892052.1"/>
    <property type="molecule type" value="Genomic_DNA"/>
</dbReference>
<evidence type="ECO:0000259" key="22">
    <source>
        <dbReference type="PROSITE" id="PS50110"/>
    </source>
</evidence>
<dbReference type="SMART" id="SM00073">
    <property type="entry name" value="HPT"/>
    <property type="match status" value="1"/>
</dbReference>
<keyword evidence="11 20" id="KW-1133">Transmembrane helix</keyword>
<dbReference type="GO" id="GO:0000155">
    <property type="term" value="F:phosphorelay sensor kinase activity"/>
    <property type="evidence" value="ECO:0007669"/>
    <property type="project" value="InterPro"/>
</dbReference>
<dbReference type="GO" id="GO:0005524">
    <property type="term" value="F:ATP binding"/>
    <property type="evidence" value="ECO:0007669"/>
    <property type="project" value="UniProtKB-KW"/>
</dbReference>
<reference evidence="24" key="1">
    <citation type="submission" date="2020-10" db="EMBL/GenBank/DDBJ databases">
        <title>Connecting structure to function with the recovery of over 1000 high-quality activated sludge metagenome-assembled genomes encoding full-length rRNA genes using long-read sequencing.</title>
        <authorList>
            <person name="Singleton C.M."/>
            <person name="Petriglieri F."/>
            <person name="Kristensen J.M."/>
            <person name="Kirkegaard R.H."/>
            <person name="Michaelsen T.Y."/>
            <person name="Andersen M.H."/>
            <person name="Karst S.M."/>
            <person name="Dueholm M.S."/>
            <person name="Nielsen P.H."/>
            <person name="Albertsen M."/>
        </authorList>
    </citation>
    <scope>NUCLEOTIDE SEQUENCE</scope>
    <source>
        <strain evidence="24">OdNE_18-Q3-R46-58_BAT3C.305</strain>
    </source>
</reference>
<keyword evidence="5 19" id="KW-0597">Phosphoprotein</keyword>
<dbReference type="Gene3D" id="3.30.565.10">
    <property type="entry name" value="Histidine kinase-like ATPase, C-terminal domain"/>
    <property type="match status" value="1"/>
</dbReference>
<evidence type="ECO:0000256" key="20">
    <source>
        <dbReference type="SAM" id="Phobius"/>
    </source>
</evidence>
<keyword evidence="10" id="KW-0067">ATP-binding</keyword>
<comment type="subcellular location">
    <subcellularLocation>
        <location evidence="2">Cell membrane</location>
        <topology evidence="2">Multi-pass membrane protein</topology>
    </subcellularLocation>
</comment>
<dbReference type="InterPro" id="IPR003594">
    <property type="entry name" value="HATPase_dom"/>
</dbReference>
<dbReference type="InterPro" id="IPR004358">
    <property type="entry name" value="Sig_transdc_His_kin-like_C"/>
</dbReference>
<evidence type="ECO:0000256" key="14">
    <source>
        <dbReference type="ARBA" id="ARBA00058004"/>
    </source>
</evidence>
<dbReference type="PRINTS" id="PR00344">
    <property type="entry name" value="BCTRLSENSOR"/>
</dbReference>
<dbReference type="CDD" id="cd17546">
    <property type="entry name" value="REC_hyHK_CKI1_RcsC-like"/>
    <property type="match status" value="2"/>
</dbReference>
<dbReference type="SMART" id="SM00387">
    <property type="entry name" value="HATPase_c"/>
    <property type="match status" value="1"/>
</dbReference>
<dbReference type="InterPro" id="IPR008207">
    <property type="entry name" value="Sig_transdc_His_kin_Hpt_dom"/>
</dbReference>
<sequence>MTAVTPQSAEQFERNVRRFALSVALLVAASLPLGYWAVGYRHLAESLDFKAQVKASALSGLITSNPDVWMYAEDRLRGLISRQPVVLSGELVEVVDNGETLLARVGNLPDVPFLRRAHALHDAAQEVGQVRITASMRPLVQGTLISATLGLLLGIAIYVVLKTLPLKALTATTAELAAHRDHLEVEVAKRTAELRTAKEAAEAGSRAKSEFLATMSHEIRTPMNGILGMTELLRGTVLTPQQRRFNDVVYQSGEHLLSIINDLLDFSKIEAGKLNLETIDFSLRQLVENVSELFAQAAQAKGVELLCSLPHDLPVALKGDPVRLRQIMTNLVGNAVKFTSQGMIVVRIKLLCEDPQQAGFRVEVEDSGAGIKEEVQSHLFKPFVQADASTTRRFGGTGLGLTIAKRLVEIMGGQIGMVSQFGHGSLFWFELAFAKQDADARTVLPLAERLSGLSVLVVDDNASNREILAHQLRGWSMRCTDVASGHDALRALDRMRSRGFDLAILDLHLPGMDGFAIARAIRADRRYARLPLVMLSSAGAGADHPDRQATAIDCYLSKPVRQSELYGAITTVLALKTVAPQLDGAPAPVVVAGAPALGGRVLVAEDNPVNQMVARAMLESLGVACELAENGRLAIERLSSEHFDLVLMDCQMPEMDGFEATAQIRSRQRQGLLHHPLPIVALTANAVEGDRARCLAAGMDDYLSKPFTSTGLSALLRRWLPQTGTAADPPPAESAAPVVTAGEQAVNPRALDAIRQLPGANGALLVERVIQAYRADAPARLAEMRAASEAGDADALRKAAHSMKSSSANVGAEGLATVCKALEMIGRGATVEGAIPLLAKAGEELPRVLTALAEQIEERGENALE</sequence>
<keyword evidence="9" id="KW-0418">Kinase</keyword>
<dbReference type="PANTHER" id="PTHR45339:SF1">
    <property type="entry name" value="HYBRID SIGNAL TRANSDUCTION HISTIDINE KINASE J"/>
    <property type="match status" value="1"/>
</dbReference>
<evidence type="ECO:0000256" key="4">
    <source>
        <dbReference type="ARBA" id="ARBA00022475"/>
    </source>
</evidence>
<dbReference type="Proteomes" id="UP000808146">
    <property type="component" value="Unassembled WGS sequence"/>
</dbReference>
<evidence type="ECO:0000256" key="15">
    <source>
        <dbReference type="ARBA" id="ARBA00064003"/>
    </source>
</evidence>
<evidence type="ECO:0000259" key="23">
    <source>
        <dbReference type="PROSITE" id="PS50894"/>
    </source>
</evidence>
<evidence type="ECO:0000256" key="16">
    <source>
        <dbReference type="ARBA" id="ARBA00068150"/>
    </source>
</evidence>
<dbReference type="GO" id="GO:0005886">
    <property type="term" value="C:plasma membrane"/>
    <property type="evidence" value="ECO:0007669"/>
    <property type="project" value="UniProtKB-SubCell"/>
</dbReference>
<keyword evidence="13 20" id="KW-0472">Membrane</keyword>
<dbReference type="Pfam" id="PF00072">
    <property type="entry name" value="Response_reg"/>
    <property type="match status" value="2"/>
</dbReference>
<evidence type="ECO:0000256" key="7">
    <source>
        <dbReference type="ARBA" id="ARBA00022692"/>
    </source>
</evidence>
<dbReference type="CDD" id="cd16922">
    <property type="entry name" value="HATPase_EvgS-ArcB-TorS-like"/>
    <property type="match status" value="1"/>
</dbReference>
<comment type="subunit">
    <text evidence="15">At low DSF concentrations, interacts with RpfF.</text>
</comment>
<dbReference type="SUPFAM" id="SSF47226">
    <property type="entry name" value="Histidine-containing phosphotransfer domain, HPT domain"/>
    <property type="match status" value="1"/>
</dbReference>
<keyword evidence="12" id="KW-0902">Two-component regulatory system</keyword>
<dbReference type="InterPro" id="IPR001789">
    <property type="entry name" value="Sig_transdc_resp-reg_receiver"/>
</dbReference>
<feature type="domain" description="Response regulatory" evidence="22">
    <location>
        <begin position="600"/>
        <end position="720"/>
    </location>
</feature>
<protein>
    <recommendedName>
        <fullName evidence="16">Sensory/regulatory protein RpfC</fullName>
        <ecNumber evidence="3">2.7.13.3</ecNumber>
    </recommendedName>
    <alternativeName>
        <fullName evidence="17">Virulence sensor protein BvgS</fullName>
    </alternativeName>
</protein>
<evidence type="ECO:0000256" key="5">
    <source>
        <dbReference type="ARBA" id="ARBA00022553"/>
    </source>
</evidence>
<evidence type="ECO:0000256" key="10">
    <source>
        <dbReference type="ARBA" id="ARBA00022840"/>
    </source>
</evidence>
<dbReference type="Pfam" id="PF01627">
    <property type="entry name" value="Hpt"/>
    <property type="match status" value="1"/>
</dbReference>
<evidence type="ECO:0000256" key="18">
    <source>
        <dbReference type="PROSITE-ProRule" id="PRU00110"/>
    </source>
</evidence>
<feature type="modified residue" description="4-aspartylphosphate" evidence="19">
    <location>
        <position position="506"/>
    </location>
</feature>
<dbReference type="SUPFAM" id="SSF47384">
    <property type="entry name" value="Homodimeric domain of signal transducing histidine kinase"/>
    <property type="match status" value="1"/>
</dbReference>
<keyword evidence="4" id="KW-1003">Cell membrane</keyword>
<dbReference type="SUPFAM" id="SSF52172">
    <property type="entry name" value="CheY-like"/>
    <property type="match status" value="2"/>
</dbReference>
<dbReference type="FunFam" id="1.10.287.130:FF:000002">
    <property type="entry name" value="Two-component osmosensing histidine kinase"/>
    <property type="match status" value="1"/>
</dbReference>
<dbReference type="InterPro" id="IPR036641">
    <property type="entry name" value="HPT_dom_sf"/>
</dbReference>
<comment type="function">
    <text evidence="14">Member of the two-component regulatory system BvgS/BvgA. Phosphorylates BvgA via a four-step phosphorelay in response to environmental signals.</text>
</comment>
<evidence type="ECO:0000313" key="25">
    <source>
        <dbReference type="Proteomes" id="UP000808146"/>
    </source>
</evidence>
<feature type="transmembrane region" description="Helical" evidence="20">
    <location>
        <begin position="19"/>
        <end position="38"/>
    </location>
</feature>
<evidence type="ECO:0000256" key="19">
    <source>
        <dbReference type="PROSITE-ProRule" id="PRU00169"/>
    </source>
</evidence>
<keyword evidence="6" id="KW-0808">Transferase</keyword>
<organism evidence="24 25">
    <name type="scientific">Candidatus Dechloromonas phosphorivorans</name>
    <dbReference type="NCBI Taxonomy" id="2899244"/>
    <lineage>
        <taxon>Bacteria</taxon>
        <taxon>Pseudomonadati</taxon>
        <taxon>Pseudomonadota</taxon>
        <taxon>Betaproteobacteria</taxon>
        <taxon>Rhodocyclales</taxon>
        <taxon>Azonexaceae</taxon>
        <taxon>Dechloromonas</taxon>
    </lineage>
</organism>
<dbReference type="Pfam" id="PF00512">
    <property type="entry name" value="HisKA"/>
    <property type="match status" value="1"/>
</dbReference>
<comment type="caution">
    <text evidence="24">The sequence shown here is derived from an EMBL/GenBank/DDBJ whole genome shotgun (WGS) entry which is preliminary data.</text>
</comment>
<comment type="catalytic activity">
    <reaction evidence="1">
        <text>ATP + protein L-histidine = ADP + protein N-phospho-L-histidine.</text>
        <dbReference type="EC" id="2.7.13.3"/>
    </reaction>
</comment>
<evidence type="ECO:0000259" key="21">
    <source>
        <dbReference type="PROSITE" id="PS50109"/>
    </source>
</evidence>
<dbReference type="Pfam" id="PF02518">
    <property type="entry name" value="HATPase_c"/>
    <property type="match status" value="1"/>
</dbReference>
<dbReference type="PROSITE" id="PS50109">
    <property type="entry name" value="HIS_KIN"/>
    <property type="match status" value="1"/>
</dbReference>
<dbReference type="SMART" id="SM00448">
    <property type="entry name" value="REC"/>
    <property type="match status" value="2"/>
</dbReference>
<dbReference type="InterPro" id="IPR005467">
    <property type="entry name" value="His_kinase_dom"/>
</dbReference>
<dbReference type="Gene3D" id="1.20.120.160">
    <property type="entry name" value="HPT domain"/>
    <property type="match status" value="1"/>
</dbReference>
<proteinExistence type="predicted"/>
<evidence type="ECO:0000256" key="1">
    <source>
        <dbReference type="ARBA" id="ARBA00000085"/>
    </source>
</evidence>
<feature type="domain" description="HPt" evidence="23">
    <location>
        <begin position="762"/>
        <end position="863"/>
    </location>
</feature>
<dbReference type="CDD" id="cd00082">
    <property type="entry name" value="HisKA"/>
    <property type="match status" value="1"/>
</dbReference>
<evidence type="ECO:0000256" key="8">
    <source>
        <dbReference type="ARBA" id="ARBA00022741"/>
    </source>
</evidence>
<feature type="transmembrane region" description="Helical" evidence="20">
    <location>
        <begin position="139"/>
        <end position="161"/>
    </location>
</feature>
<dbReference type="InterPro" id="IPR036890">
    <property type="entry name" value="HATPase_C_sf"/>
</dbReference>
<feature type="domain" description="Response regulatory" evidence="22">
    <location>
        <begin position="454"/>
        <end position="573"/>
    </location>
</feature>